<evidence type="ECO:0000313" key="8">
    <source>
        <dbReference type="Proteomes" id="UP000324897"/>
    </source>
</evidence>
<feature type="transmembrane region" description="Helical" evidence="6">
    <location>
        <begin position="530"/>
        <end position="553"/>
    </location>
</feature>
<accession>A0A5J9UQA6</accession>
<gene>
    <name evidence="7" type="ORF">EJB05_28190</name>
</gene>
<name>A0A5J9UQA6_9POAL</name>
<feature type="transmembrane region" description="Helical" evidence="6">
    <location>
        <begin position="84"/>
        <end position="105"/>
    </location>
</feature>
<dbReference type="GO" id="GO:0016020">
    <property type="term" value="C:membrane"/>
    <property type="evidence" value="ECO:0007669"/>
    <property type="project" value="UniProtKB-SubCell"/>
</dbReference>
<reference evidence="7 8" key="1">
    <citation type="journal article" date="2019" name="Sci. Rep.">
        <title>A high-quality genome of Eragrostis curvula grass provides insights into Poaceae evolution and supports new strategies to enhance forage quality.</title>
        <authorList>
            <person name="Carballo J."/>
            <person name="Santos B.A.C.M."/>
            <person name="Zappacosta D."/>
            <person name="Garbus I."/>
            <person name="Selva J.P."/>
            <person name="Gallo C.A."/>
            <person name="Diaz A."/>
            <person name="Albertini E."/>
            <person name="Caccamo M."/>
            <person name="Echenique V."/>
        </authorList>
    </citation>
    <scope>NUCLEOTIDE SEQUENCE [LARGE SCALE GENOMIC DNA]</scope>
    <source>
        <strain evidence="8">cv. Victoria</strain>
        <tissue evidence="7">Leaf</tissue>
    </source>
</reference>
<evidence type="ECO:0008006" key="9">
    <source>
        <dbReference type="Google" id="ProtNLM"/>
    </source>
</evidence>
<feature type="transmembrane region" description="Helical" evidence="6">
    <location>
        <begin position="204"/>
        <end position="230"/>
    </location>
</feature>
<comment type="subcellular location">
    <subcellularLocation>
        <location evidence="1">Membrane</location>
        <topology evidence="1">Multi-pass membrane protein</topology>
    </subcellularLocation>
</comment>
<evidence type="ECO:0000256" key="3">
    <source>
        <dbReference type="ARBA" id="ARBA00022692"/>
    </source>
</evidence>
<feature type="transmembrane region" description="Helical" evidence="6">
    <location>
        <begin position="58"/>
        <end position="78"/>
    </location>
</feature>
<proteinExistence type="inferred from homology"/>
<dbReference type="GO" id="GO:0022857">
    <property type="term" value="F:transmembrane transporter activity"/>
    <property type="evidence" value="ECO:0007669"/>
    <property type="project" value="InterPro"/>
</dbReference>
<dbReference type="Proteomes" id="UP000324897">
    <property type="component" value="Chromosome 2"/>
</dbReference>
<dbReference type="CDD" id="cd17416">
    <property type="entry name" value="MFS_NPF1_2"/>
    <property type="match status" value="1"/>
</dbReference>
<dbReference type="SUPFAM" id="SSF103473">
    <property type="entry name" value="MFS general substrate transporter"/>
    <property type="match status" value="1"/>
</dbReference>
<feature type="transmembrane region" description="Helical" evidence="6">
    <location>
        <begin position="179"/>
        <end position="198"/>
    </location>
</feature>
<feature type="non-terminal residue" evidence="7">
    <location>
        <position position="1"/>
    </location>
</feature>
<comment type="caution">
    <text evidence="7">The sequence shown here is derived from an EMBL/GenBank/DDBJ whole genome shotgun (WGS) entry which is preliminary data.</text>
</comment>
<dbReference type="Gene3D" id="1.20.1250.20">
    <property type="entry name" value="MFS general substrate transporter like domains"/>
    <property type="match status" value="1"/>
</dbReference>
<keyword evidence="5 6" id="KW-0472">Membrane</keyword>
<dbReference type="PANTHER" id="PTHR11654">
    <property type="entry name" value="OLIGOPEPTIDE TRANSPORTER-RELATED"/>
    <property type="match status" value="1"/>
</dbReference>
<dbReference type="AlphaFoldDB" id="A0A5J9UQA6"/>
<dbReference type="OrthoDB" id="8904098at2759"/>
<keyword evidence="8" id="KW-1185">Reference proteome</keyword>
<feature type="transmembrane region" description="Helical" evidence="6">
    <location>
        <begin position="367"/>
        <end position="387"/>
    </location>
</feature>
<feature type="transmembrane region" description="Helical" evidence="6">
    <location>
        <begin position="486"/>
        <end position="509"/>
    </location>
</feature>
<evidence type="ECO:0000256" key="4">
    <source>
        <dbReference type="ARBA" id="ARBA00022989"/>
    </source>
</evidence>
<organism evidence="7 8">
    <name type="scientific">Eragrostis curvula</name>
    <name type="common">weeping love grass</name>
    <dbReference type="NCBI Taxonomy" id="38414"/>
    <lineage>
        <taxon>Eukaryota</taxon>
        <taxon>Viridiplantae</taxon>
        <taxon>Streptophyta</taxon>
        <taxon>Embryophyta</taxon>
        <taxon>Tracheophyta</taxon>
        <taxon>Spermatophyta</taxon>
        <taxon>Magnoliopsida</taxon>
        <taxon>Liliopsida</taxon>
        <taxon>Poales</taxon>
        <taxon>Poaceae</taxon>
        <taxon>PACMAD clade</taxon>
        <taxon>Chloridoideae</taxon>
        <taxon>Eragrostideae</taxon>
        <taxon>Eragrostidinae</taxon>
        <taxon>Eragrostis</taxon>
    </lineage>
</organism>
<sequence length="565" mass="62159">MESTQREEHVRLPSKGGSQTIPFIIANEGCERIVNAAISANIIIYLTKEYKMGSATSALVLFAYQAAASFLPILGAVVSDTLLGRFLTITLALFAYTIGTALLWLTTMVPKLVAGDCGNGHQSCHSPTTFQLVVLFSSFAFLSIGSSGIRPCSLAFGVDQFAPYNGAQKDRALKVLFSWYYISMGGSNFISITLLVYLQDKFGWKIGFAVPLAIMALVTILNIVASPLYIKVKPQKSSWASLFQVLYVAIKNRHIEIPEACDGVQYHHNPRESALFPSSKLRFLNKACLLQTRADNSNTEVFNANRGSICTVEQVEDLKSTLSVIPIWSAMITCALIQQGQSFRVLQADTMDRHVGITKFKIPAGSIAVFEVITFMLLSGCYDRYIIPFLQKITGREIVLTPMKKMGIGLMFSISSALTASVVEAFRRKQAIKQGLQEADGTVNMSALWLAPQSIFSGLTGAFGSVGQIEFYYAVLPKTMGSLALALMFLATGIANIEATIIVKVVKAVTGRGGRVSWLPDNLNHGHYDYYYFLLALQGVINFIYFLFCSYWFEEPKQIVESSED</sequence>
<evidence type="ECO:0000313" key="7">
    <source>
        <dbReference type="EMBL" id="TVU25685.1"/>
    </source>
</evidence>
<keyword evidence="3 6" id="KW-0812">Transmembrane</keyword>
<evidence type="ECO:0000256" key="6">
    <source>
        <dbReference type="SAM" id="Phobius"/>
    </source>
</evidence>
<dbReference type="EMBL" id="RWGY01000013">
    <property type="protein sequence ID" value="TVU25685.1"/>
    <property type="molecule type" value="Genomic_DNA"/>
</dbReference>
<evidence type="ECO:0000256" key="1">
    <source>
        <dbReference type="ARBA" id="ARBA00004141"/>
    </source>
</evidence>
<dbReference type="InterPro" id="IPR000109">
    <property type="entry name" value="POT_fam"/>
</dbReference>
<dbReference type="Gramene" id="TVU25685">
    <property type="protein sequence ID" value="TVU25685"/>
    <property type="gene ID" value="EJB05_28190"/>
</dbReference>
<evidence type="ECO:0000256" key="5">
    <source>
        <dbReference type="ARBA" id="ARBA00023136"/>
    </source>
</evidence>
<protein>
    <recommendedName>
        <fullName evidence="9">Major facilitator superfamily (MFS) profile domain-containing protein</fullName>
    </recommendedName>
</protein>
<evidence type="ECO:0000256" key="2">
    <source>
        <dbReference type="ARBA" id="ARBA00005982"/>
    </source>
</evidence>
<feature type="transmembrane region" description="Helical" evidence="6">
    <location>
        <begin position="447"/>
        <end position="466"/>
    </location>
</feature>
<keyword evidence="4 6" id="KW-1133">Transmembrane helix</keyword>
<dbReference type="InterPro" id="IPR036259">
    <property type="entry name" value="MFS_trans_sf"/>
</dbReference>
<comment type="similarity">
    <text evidence="2">Belongs to the major facilitator superfamily. Proton-dependent oligopeptide transporter (POT/PTR) (TC 2.A.17) family.</text>
</comment>
<dbReference type="Pfam" id="PF00854">
    <property type="entry name" value="PTR2"/>
    <property type="match status" value="1"/>
</dbReference>
<feature type="transmembrane region" description="Helical" evidence="6">
    <location>
        <begin position="407"/>
        <end position="426"/>
    </location>
</feature>